<feature type="compositionally biased region" description="Gly residues" evidence="1">
    <location>
        <begin position="43"/>
        <end position="56"/>
    </location>
</feature>
<sequence length="70" mass="7216">MKQCGTLRGNYPAALLLFCSPASQRRGQRKSTHQGGLSEGISVDGGGGGGRRGGGWLLSKFPVPGSVNED</sequence>
<gene>
    <name evidence="2" type="ORF">PLEPLA_LOCUS33584</name>
</gene>
<accession>A0A9N7YVF6</accession>
<dbReference type="Proteomes" id="UP001153269">
    <property type="component" value="Unassembled WGS sequence"/>
</dbReference>
<evidence type="ECO:0000313" key="2">
    <source>
        <dbReference type="EMBL" id="CAB1445841.1"/>
    </source>
</evidence>
<dbReference type="AlphaFoldDB" id="A0A9N7YVF6"/>
<comment type="caution">
    <text evidence="2">The sequence shown here is derived from an EMBL/GenBank/DDBJ whole genome shotgun (WGS) entry which is preliminary data.</text>
</comment>
<evidence type="ECO:0000313" key="3">
    <source>
        <dbReference type="Proteomes" id="UP001153269"/>
    </source>
</evidence>
<feature type="region of interest" description="Disordered" evidence="1">
    <location>
        <begin position="24"/>
        <end position="70"/>
    </location>
</feature>
<evidence type="ECO:0000256" key="1">
    <source>
        <dbReference type="SAM" id="MobiDB-lite"/>
    </source>
</evidence>
<reference evidence="2" key="1">
    <citation type="submission" date="2020-03" db="EMBL/GenBank/DDBJ databases">
        <authorList>
            <person name="Weist P."/>
        </authorList>
    </citation>
    <scope>NUCLEOTIDE SEQUENCE</scope>
</reference>
<name>A0A9N7YVF6_PLEPL</name>
<proteinExistence type="predicted"/>
<dbReference type="EMBL" id="CADEAL010003802">
    <property type="protein sequence ID" value="CAB1445841.1"/>
    <property type="molecule type" value="Genomic_DNA"/>
</dbReference>
<keyword evidence="3" id="KW-1185">Reference proteome</keyword>
<organism evidence="2 3">
    <name type="scientific">Pleuronectes platessa</name>
    <name type="common">European plaice</name>
    <dbReference type="NCBI Taxonomy" id="8262"/>
    <lineage>
        <taxon>Eukaryota</taxon>
        <taxon>Metazoa</taxon>
        <taxon>Chordata</taxon>
        <taxon>Craniata</taxon>
        <taxon>Vertebrata</taxon>
        <taxon>Euteleostomi</taxon>
        <taxon>Actinopterygii</taxon>
        <taxon>Neopterygii</taxon>
        <taxon>Teleostei</taxon>
        <taxon>Neoteleostei</taxon>
        <taxon>Acanthomorphata</taxon>
        <taxon>Carangaria</taxon>
        <taxon>Pleuronectiformes</taxon>
        <taxon>Pleuronectoidei</taxon>
        <taxon>Pleuronectidae</taxon>
        <taxon>Pleuronectes</taxon>
    </lineage>
</organism>
<protein>
    <submittedName>
        <fullName evidence="2">Uncharacterized protein</fullName>
    </submittedName>
</protein>